<dbReference type="VEuPathDB" id="FungiDB:YALI1_C04041g"/>
<dbReference type="RefSeq" id="XP_068138290.1">
    <property type="nucleotide sequence ID" value="XM_068282189.1"/>
</dbReference>
<dbReference type="Proteomes" id="UP000182444">
    <property type="component" value="Chromosome 1C"/>
</dbReference>
<sequence length="191" mass="20918">MAVRGLANAKYVRQNNHENLFVVASEEFKCLPQMDYSLLAWHASRLLSHSTPDTFICSTGYRIVIDAGGAMDLDHFSVLLTPLMSHVRRVTFALTSPEGCPGDPTSTGGQPCHRTCQHSAREVHSRLYRHLNSQCLGQAIELPKNGQMGNLKTARDDASPGEGDLLVQRNPNGEAGAFLVFVGSEIQLRSN</sequence>
<gene>
    <name evidence="1" type="ORF">YALI1_C04041g</name>
</gene>
<name>A0A1D8N9F8_YARLL</name>
<accession>A0A1D8N9F8</accession>
<evidence type="ECO:0000313" key="2">
    <source>
        <dbReference type="Proteomes" id="UP000182444"/>
    </source>
</evidence>
<organism evidence="1 2">
    <name type="scientific">Yarrowia lipolytica</name>
    <name type="common">Candida lipolytica</name>
    <dbReference type="NCBI Taxonomy" id="4952"/>
    <lineage>
        <taxon>Eukaryota</taxon>
        <taxon>Fungi</taxon>
        <taxon>Dikarya</taxon>
        <taxon>Ascomycota</taxon>
        <taxon>Saccharomycotina</taxon>
        <taxon>Dipodascomycetes</taxon>
        <taxon>Dipodascales</taxon>
        <taxon>Dipodascales incertae sedis</taxon>
        <taxon>Yarrowia</taxon>
    </lineage>
</organism>
<evidence type="ECO:0000313" key="1">
    <source>
        <dbReference type="EMBL" id="AOW02264.1"/>
    </source>
</evidence>
<dbReference type="AlphaFoldDB" id="A0A1D8N9F8"/>
<dbReference type="EMBL" id="CP017555">
    <property type="protein sequence ID" value="AOW02264.1"/>
    <property type="molecule type" value="Genomic_DNA"/>
</dbReference>
<reference evidence="1 2" key="1">
    <citation type="journal article" date="2016" name="PLoS ONE">
        <title>Sequence Assembly of Yarrowia lipolytica Strain W29/CLIB89 Shows Transposable Element Diversity.</title>
        <authorList>
            <person name="Magnan C."/>
            <person name="Yu J."/>
            <person name="Chang I."/>
            <person name="Jahn E."/>
            <person name="Kanomata Y."/>
            <person name="Wu J."/>
            <person name="Zeller M."/>
            <person name="Oakes M."/>
            <person name="Baldi P."/>
            <person name="Sandmeyer S."/>
        </authorList>
    </citation>
    <scope>NUCLEOTIDE SEQUENCE [LARGE SCALE GENOMIC DNA]</scope>
    <source>
        <strain evidence="2">CLIB89(W29)</strain>
    </source>
</reference>
<proteinExistence type="predicted"/>
<protein>
    <submittedName>
        <fullName evidence="1">Uncharacterized protein</fullName>
    </submittedName>
</protein>
<dbReference type="GeneID" id="94582832"/>